<proteinExistence type="predicted"/>
<sequence length="235" mass="27812">MRKYLTFIILLNFISCKAQKDINVNKNNINLIFEHSFIIDSNAEKSLVEMQNKIKAEVLNLNETDTTELEIIDNKSIVDLLKETPKTKIYIEFKNDSIWRYTTEKDIIIGDIFSLTKNNGNLDYRPKFEREKIYKTYDLFANKDKYIIEINKNKTKKILNYICYYVKLTRIENDNSEFSSGNTIYEMFVTKSIKLPVHSIIDISKKITEFFPLEIKVWQEKLIGAYEFYSASEIK</sequence>
<evidence type="ECO:0000313" key="2">
    <source>
        <dbReference type="Proteomes" id="UP000317519"/>
    </source>
</evidence>
<dbReference type="Proteomes" id="UP000317519">
    <property type="component" value="Unassembled WGS sequence"/>
</dbReference>
<keyword evidence="2" id="KW-1185">Reference proteome</keyword>
<name>A0ABY3FNT6_9FLAO</name>
<reference evidence="1 2" key="1">
    <citation type="journal article" date="2015" name="Stand. Genomic Sci.">
        <title>Genomic Encyclopedia of Bacterial and Archaeal Type Strains, Phase III: the genomes of soil and plant-associated and newly described type strains.</title>
        <authorList>
            <person name="Whitman W.B."/>
            <person name="Woyke T."/>
            <person name="Klenk H.P."/>
            <person name="Zhou Y."/>
            <person name="Lilburn T.G."/>
            <person name="Beck B.J."/>
            <person name="De Vos P."/>
            <person name="Vandamme P."/>
            <person name="Eisen J.A."/>
            <person name="Garrity G."/>
            <person name="Hugenholtz P."/>
            <person name="Kyrpides N.C."/>
        </authorList>
    </citation>
    <scope>NUCLEOTIDE SEQUENCE [LARGE SCALE GENOMIC DNA]</scope>
    <source>
        <strain evidence="1 2">CGMCC 1.6847</strain>
    </source>
</reference>
<organism evidence="1 2">
    <name type="scientific">Flavobacterium tiangeerense</name>
    <dbReference type="NCBI Taxonomy" id="459471"/>
    <lineage>
        <taxon>Bacteria</taxon>
        <taxon>Pseudomonadati</taxon>
        <taxon>Bacteroidota</taxon>
        <taxon>Flavobacteriia</taxon>
        <taxon>Flavobacteriales</taxon>
        <taxon>Flavobacteriaceae</taxon>
        <taxon>Flavobacterium</taxon>
    </lineage>
</organism>
<dbReference type="RefSeq" id="WP_144889016.1">
    <property type="nucleotide sequence ID" value="NZ_VLKO01000001.1"/>
</dbReference>
<evidence type="ECO:0000313" key="1">
    <source>
        <dbReference type="EMBL" id="TWI03229.1"/>
    </source>
</evidence>
<protein>
    <submittedName>
        <fullName evidence="1">Uncharacterized protein</fullName>
    </submittedName>
</protein>
<comment type="caution">
    <text evidence="1">The sequence shown here is derived from an EMBL/GenBank/DDBJ whole genome shotgun (WGS) entry which is preliminary data.</text>
</comment>
<gene>
    <name evidence="1" type="ORF">IQ05_00159</name>
</gene>
<accession>A0ABY3FNT6</accession>
<dbReference type="EMBL" id="VLKO01000001">
    <property type="protein sequence ID" value="TWI03229.1"/>
    <property type="molecule type" value="Genomic_DNA"/>
</dbReference>